<reference evidence="13 14" key="1">
    <citation type="submission" date="2023-02" db="EMBL/GenBank/DDBJ databases">
        <title>Devosia algicola sp. nov., isolated from the phycosphere of marine algae.</title>
        <authorList>
            <person name="Kim J.M."/>
            <person name="Lee J.K."/>
            <person name="Choi B.J."/>
            <person name="Bayburt H."/>
            <person name="Jeon C.O."/>
        </authorList>
    </citation>
    <scope>NUCLEOTIDE SEQUENCE [LARGE SCALE GENOMIC DNA]</scope>
    <source>
        <strain evidence="13 14">G20-9</strain>
    </source>
</reference>
<evidence type="ECO:0000256" key="1">
    <source>
        <dbReference type="ARBA" id="ARBA00022741"/>
    </source>
</evidence>
<keyword evidence="5" id="KW-0413">Isomerase</keyword>
<proteinExistence type="predicted"/>
<dbReference type="PROSITE" id="PS51198">
    <property type="entry name" value="UVRD_HELICASE_ATP_BIND"/>
    <property type="match status" value="1"/>
</dbReference>
<accession>A0ABY7YLG6</accession>
<dbReference type="PANTHER" id="PTHR11070">
    <property type="entry name" value="UVRD / RECB / PCRA DNA HELICASE FAMILY MEMBER"/>
    <property type="match status" value="1"/>
</dbReference>
<evidence type="ECO:0000256" key="10">
    <source>
        <dbReference type="PROSITE-ProRule" id="PRU00560"/>
    </source>
</evidence>
<keyword evidence="3 10" id="KW-0347">Helicase</keyword>
<keyword evidence="1 10" id="KW-0547">Nucleotide-binding</keyword>
<gene>
    <name evidence="13" type="ORF">PSQ19_15720</name>
</gene>
<evidence type="ECO:0000256" key="6">
    <source>
        <dbReference type="ARBA" id="ARBA00034617"/>
    </source>
</evidence>
<dbReference type="EMBL" id="CP118246">
    <property type="protein sequence ID" value="WDR02101.1"/>
    <property type="molecule type" value="Genomic_DNA"/>
</dbReference>
<protein>
    <recommendedName>
        <fullName evidence="7">DNA 3'-5' helicase</fullName>
        <ecNumber evidence="7">5.6.2.4</ecNumber>
    </recommendedName>
    <alternativeName>
        <fullName evidence="8">DNA 3'-5' helicase II</fullName>
    </alternativeName>
</protein>
<dbReference type="InterPro" id="IPR014017">
    <property type="entry name" value="DNA_helicase_UvrD-like_C"/>
</dbReference>
<feature type="domain" description="UvrD-like helicase ATP-binding" evidence="11">
    <location>
        <begin position="8"/>
        <end position="482"/>
    </location>
</feature>
<dbReference type="InterPro" id="IPR014016">
    <property type="entry name" value="UvrD-like_ATP-bd"/>
</dbReference>
<sequence>MKPVLNIPDKTAANQRRAADPNWSIWVAANAGSGKTHVLTQRVLRLLLSGAAPQSILCLTYTKAAAAEMRRRVSALLAKWAVMTPDALDKELGALDDQPVDDKKRALARTLFAHALETPGGLKIVTIHAFCESVLHRFPLEAKVPFDFSVIEDDEQAQMVLEARETVLADGLAGGEHAEAVARLFDLLSDDQIGKAIMAALADGRKLRAVLANRAQAKANLRRLVGLENGLDASAIEIRMLNDRLIGATHIARLLEICPPKRTGTAFEEKLARLDARAPRLGDWLKAFLTAKGEVPAKFPKKAFFDADPELAALVAAEAERLADLAVQRNSAQLVERSDALLDVTGAISDRFEKRKRAGSLLDFDDLIEKLADLFADKALGAWVQYKLDAGITHILVDESQDTNPRQWRVIEAIAREFFTGDSAVERSRSVFAVGDQKQSIYSFQGADPTQFGSIGLAFEKRAIDAKRPFQPLPLETSFRTLTGVLEAVDRVAARPDIQAALLATDIIKHNTARPDEGGMVTLWPPVHQPNESDADNEWPLEPQGTEKTAPRQLAERIAGQIKCWIDTRRTHGPRGQVVTANDVLILVQARNVLFHEIIRALIKADLPTPGADRLAVTGHIGVLDLLALCDVLLNPADDLQLAALLRSPLFDVSEDDLLALAHDRGNNTIWQRLADSNLASARDAAERLQRWRSQLDYERPYEFFAAVLYADNGLKRFHARFGSEIDDVFAEFLTLALEHEQTDQPSLQGFVTAMRTRQISIKRDLAETGAGVRVMTVHGAKGLEAPIVILADATSTPSPQKLGNPVYLVEESPGPMLIHASSVGHHTEHTLPFRTLDEDNQKAEYWRKALCRHDEGQG</sequence>
<evidence type="ECO:0000313" key="14">
    <source>
        <dbReference type="Proteomes" id="UP001220530"/>
    </source>
</evidence>
<name>A0ABY7YLG6_9HYPH</name>
<dbReference type="EC" id="5.6.2.4" evidence="7"/>
<comment type="catalytic activity">
    <reaction evidence="6">
        <text>Couples ATP hydrolysis with the unwinding of duplex DNA by translocating in the 3'-5' direction.</text>
        <dbReference type="EC" id="5.6.2.4"/>
    </reaction>
</comment>
<evidence type="ECO:0000256" key="9">
    <source>
        <dbReference type="ARBA" id="ARBA00048988"/>
    </source>
</evidence>
<dbReference type="Pfam" id="PF00580">
    <property type="entry name" value="UvrD-helicase"/>
    <property type="match status" value="1"/>
</dbReference>
<dbReference type="PANTHER" id="PTHR11070:SF2">
    <property type="entry name" value="ATP-DEPENDENT DNA HELICASE SRS2"/>
    <property type="match status" value="1"/>
</dbReference>
<evidence type="ECO:0000256" key="3">
    <source>
        <dbReference type="ARBA" id="ARBA00022806"/>
    </source>
</evidence>
<evidence type="ECO:0000256" key="5">
    <source>
        <dbReference type="ARBA" id="ARBA00023235"/>
    </source>
</evidence>
<evidence type="ECO:0000256" key="8">
    <source>
        <dbReference type="ARBA" id="ARBA00034923"/>
    </source>
</evidence>
<feature type="domain" description="UvrD-like helicase C-terminal" evidence="12">
    <location>
        <begin position="498"/>
        <end position="783"/>
    </location>
</feature>
<keyword evidence="4 10" id="KW-0067">ATP-binding</keyword>
<dbReference type="InterPro" id="IPR000212">
    <property type="entry name" value="DNA_helicase_UvrD/REP"/>
</dbReference>
<comment type="catalytic activity">
    <reaction evidence="9">
        <text>ATP + H2O = ADP + phosphate + H(+)</text>
        <dbReference type="Rhea" id="RHEA:13065"/>
        <dbReference type="ChEBI" id="CHEBI:15377"/>
        <dbReference type="ChEBI" id="CHEBI:15378"/>
        <dbReference type="ChEBI" id="CHEBI:30616"/>
        <dbReference type="ChEBI" id="CHEBI:43474"/>
        <dbReference type="ChEBI" id="CHEBI:456216"/>
        <dbReference type="EC" id="5.6.2.4"/>
    </reaction>
</comment>
<dbReference type="SUPFAM" id="SSF52540">
    <property type="entry name" value="P-loop containing nucleoside triphosphate hydrolases"/>
    <property type="match status" value="1"/>
</dbReference>
<evidence type="ECO:0000259" key="12">
    <source>
        <dbReference type="PROSITE" id="PS51217"/>
    </source>
</evidence>
<organism evidence="13 14">
    <name type="scientific">Devosia algicola</name>
    <dbReference type="NCBI Taxonomy" id="3026418"/>
    <lineage>
        <taxon>Bacteria</taxon>
        <taxon>Pseudomonadati</taxon>
        <taxon>Pseudomonadota</taxon>
        <taxon>Alphaproteobacteria</taxon>
        <taxon>Hyphomicrobiales</taxon>
        <taxon>Devosiaceae</taxon>
        <taxon>Devosia</taxon>
    </lineage>
</organism>
<evidence type="ECO:0000256" key="2">
    <source>
        <dbReference type="ARBA" id="ARBA00022801"/>
    </source>
</evidence>
<dbReference type="Gene3D" id="1.10.486.10">
    <property type="entry name" value="PCRA, domain 4"/>
    <property type="match status" value="1"/>
</dbReference>
<evidence type="ECO:0000256" key="7">
    <source>
        <dbReference type="ARBA" id="ARBA00034808"/>
    </source>
</evidence>
<dbReference type="InterPro" id="IPR027417">
    <property type="entry name" value="P-loop_NTPase"/>
</dbReference>
<evidence type="ECO:0000313" key="13">
    <source>
        <dbReference type="EMBL" id="WDR02101.1"/>
    </source>
</evidence>
<dbReference type="Gene3D" id="3.40.50.300">
    <property type="entry name" value="P-loop containing nucleotide triphosphate hydrolases"/>
    <property type="match status" value="3"/>
</dbReference>
<keyword evidence="14" id="KW-1185">Reference proteome</keyword>
<dbReference type="Proteomes" id="UP001220530">
    <property type="component" value="Chromosome"/>
</dbReference>
<feature type="binding site" evidence="10">
    <location>
        <begin position="29"/>
        <end position="36"/>
    </location>
    <ligand>
        <name>ATP</name>
        <dbReference type="ChEBI" id="CHEBI:30616"/>
    </ligand>
</feature>
<dbReference type="PROSITE" id="PS51217">
    <property type="entry name" value="UVRD_HELICASE_CTER"/>
    <property type="match status" value="1"/>
</dbReference>
<keyword evidence="2 10" id="KW-0378">Hydrolase</keyword>
<evidence type="ECO:0000259" key="11">
    <source>
        <dbReference type="PROSITE" id="PS51198"/>
    </source>
</evidence>
<evidence type="ECO:0000256" key="4">
    <source>
        <dbReference type="ARBA" id="ARBA00022840"/>
    </source>
</evidence>